<organism evidence="2 3">
    <name type="scientific">Eumeta variegata</name>
    <name type="common">Bagworm moth</name>
    <name type="synonym">Eumeta japonica</name>
    <dbReference type="NCBI Taxonomy" id="151549"/>
    <lineage>
        <taxon>Eukaryota</taxon>
        <taxon>Metazoa</taxon>
        <taxon>Ecdysozoa</taxon>
        <taxon>Arthropoda</taxon>
        <taxon>Hexapoda</taxon>
        <taxon>Insecta</taxon>
        <taxon>Pterygota</taxon>
        <taxon>Neoptera</taxon>
        <taxon>Endopterygota</taxon>
        <taxon>Lepidoptera</taxon>
        <taxon>Glossata</taxon>
        <taxon>Ditrysia</taxon>
        <taxon>Tineoidea</taxon>
        <taxon>Psychidae</taxon>
        <taxon>Oiketicinae</taxon>
        <taxon>Eumeta</taxon>
    </lineage>
</organism>
<dbReference type="SUPFAM" id="SSF56219">
    <property type="entry name" value="DNase I-like"/>
    <property type="match status" value="1"/>
</dbReference>
<evidence type="ECO:0000313" key="2">
    <source>
        <dbReference type="EMBL" id="GBP97348.1"/>
    </source>
</evidence>
<gene>
    <name evidence="2" type="ORF">EVAR_103861_1</name>
</gene>
<accession>A0A4C2AB57</accession>
<protein>
    <submittedName>
        <fullName evidence="2">Retrovirus-related Pol polyprotein from type-1 retrotransposable element R1</fullName>
    </submittedName>
</protein>
<evidence type="ECO:0000259" key="1">
    <source>
        <dbReference type="PROSITE" id="PS50878"/>
    </source>
</evidence>
<dbReference type="GO" id="GO:0071897">
    <property type="term" value="P:DNA biosynthetic process"/>
    <property type="evidence" value="ECO:0007669"/>
    <property type="project" value="UniProtKB-ARBA"/>
</dbReference>
<dbReference type="PROSITE" id="PS50878">
    <property type="entry name" value="RT_POL"/>
    <property type="match status" value="1"/>
</dbReference>
<comment type="caution">
    <text evidence="2">The sequence shown here is derived from an EMBL/GenBank/DDBJ whole genome shotgun (WGS) entry which is preliminary data.</text>
</comment>
<dbReference type="InterPro" id="IPR000477">
    <property type="entry name" value="RT_dom"/>
</dbReference>
<dbReference type="Pfam" id="PF00078">
    <property type="entry name" value="RVT_1"/>
    <property type="match status" value="1"/>
</dbReference>
<dbReference type="Pfam" id="PF14529">
    <property type="entry name" value="Exo_endo_phos_2"/>
    <property type="match status" value="1"/>
</dbReference>
<reference evidence="2 3" key="1">
    <citation type="journal article" date="2019" name="Commun. Biol.">
        <title>The bagworm genome reveals a unique fibroin gene that provides high tensile strength.</title>
        <authorList>
            <person name="Kono N."/>
            <person name="Nakamura H."/>
            <person name="Ohtoshi R."/>
            <person name="Tomita M."/>
            <person name="Numata K."/>
            <person name="Arakawa K."/>
        </authorList>
    </citation>
    <scope>NUCLEOTIDE SEQUENCE [LARGE SCALE GENOMIC DNA]</scope>
</reference>
<feature type="domain" description="Reverse transcriptase" evidence="1">
    <location>
        <begin position="455"/>
        <end position="562"/>
    </location>
</feature>
<dbReference type="AlphaFoldDB" id="A0A4C2AB57"/>
<proteinExistence type="predicted"/>
<dbReference type="OrthoDB" id="7382669at2759"/>
<dbReference type="EMBL" id="BGZK01002917">
    <property type="protein sequence ID" value="GBP97348.1"/>
    <property type="molecule type" value="Genomic_DNA"/>
</dbReference>
<dbReference type="Proteomes" id="UP000299102">
    <property type="component" value="Unassembled WGS sequence"/>
</dbReference>
<keyword evidence="3" id="KW-1185">Reference proteome</keyword>
<dbReference type="Gene3D" id="3.60.10.10">
    <property type="entry name" value="Endonuclease/exonuclease/phosphatase"/>
    <property type="match status" value="1"/>
</dbReference>
<dbReference type="PANTHER" id="PTHR19446">
    <property type="entry name" value="REVERSE TRANSCRIPTASES"/>
    <property type="match status" value="1"/>
</dbReference>
<dbReference type="SUPFAM" id="SSF56672">
    <property type="entry name" value="DNA/RNA polymerases"/>
    <property type="match status" value="1"/>
</dbReference>
<dbReference type="GO" id="GO:0003824">
    <property type="term" value="F:catalytic activity"/>
    <property type="evidence" value="ECO:0007669"/>
    <property type="project" value="InterPro"/>
</dbReference>
<evidence type="ECO:0000313" key="3">
    <source>
        <dbReference type="Proteomes" id="UP000299102"/>
    </source>
</evidence>
<dbReference type="InterPro" id="IPR043502">
    <property type="entry name" value="DNA/RNA_pol_sf"/>
</dbReference>
<dbReference type="InterPro" id="IPR005135">
    <property type="entry name" value="Endo/exonuclease/phosphatase"/>
</dbReference>
<name>A0A4C2AB57_EUMVA</name>
<dbReference type="InterPro" id="IPR036691">
    <property type="entry name" value="Endo/exonu/phosph_ase_sf"/>
</dbReference>
<sequence>MDNSQIRIGQINLQGARDATDEILASARKLGLDLLAVQEHYQRDNTGFMQTSQAAEAAIVTAGERTACAFLSELSNDYCSCAHVRTNTGDVYLVSAYFKYSHRIEPHLEHLQHIINVLKGKKIIICADTNTHSPVWHSREQQYIGRGSEAEERRAQMECFLAQNALNVENREGQPPTFSGPGGTSNIDITVTSRGVIVDDWKVIEGVSLSDHQLIVVEVNVGEGRGSTTSEVAATSSLLRRFRDRDVNWDRFRTRLKSCAGALDGRVSAEEYARELCALIERAAHECLGEYKTNSTNRYEWWNARLDALRRRFGSVRRRWQKYKKTGRATENARVMFVRLRSEYRRAMAEAQESHFRDMADSGNENPWGLAYRTSAGRSKTPGNVINCIRFGEGSASSVDDAIKAMLYALLPDDDPATDSVHHRQIRIAALTSPSGAPAPPIRAGRAEMNLMYEKCVREGIFPGIWKEGRLVVLPKGNDRPATDPKAYRPLTLLPVFGKILERVIIQLTREVLDSLSGEQHGFTKGRSTVTALTDILGAVGASASKYVQLVFLDISGAFDNA</sequence>